<evidence type="ECO:0000313" key="2">
    <source>
        <dbReference type="EMBL" id="MCR8873206.1"/>
    </source>
</evidence>
<name>A0AAW5N4A3_9BACT</name>
<reference evidence="2 3" key="1">
    <citation type="submission" date="2022-08" db="EMBL/GenBank/DDBJ databases">
        <authorList>
            <person name="Zeman M."/>
            <person name="Kubasova T."/>
        </authorList>
    </citation>
    <scope>NUCLEOTIDE SEQUENCE [LARGE SCALE GENOMIC DNA]</scope>
    <source>
        <strain evidence="2 3">ET62</strain>
    </source>
</reference>
<dbReference type="SUPFAM" id="SSF52777">
    <property type="entry name" value="CoA-dependent acyltransferases"/>
    <property type="match status" value="1"/>
</dbReference>
<dbReference type="PIRSF" id="PIRSF000440">
    <property type="entry name" value="CAT"/>
    <property type="match status" value="1"/>
</dbReference>
<dbReference type="Gene3D" id="3.30.559.10">
    <property type="entry name" value="Chloramphenicol acetyltransferase-like domain"/>
    <property type="match status" value="1"/>
</dbReference>
<feature type="active site" description="Proton acceptor" evidence="1">
    <location>
        <position position="193"/>
    </location>
</feature>
<evidence type="ECO:0000313" key="3">
    <source>
        <dbReference type="Proteomes" id="UP001204579"/>
    </source>
</evidence>
<dbReference type="InterPro" id="IPR001707">
    <property type="entry name" value="Cmp_AcTrfase"/>
</dbReference>
<sequence>MDAVFHVIDKTTWERAIYFDYYYHQIKCKYNLTVNIDITRLMKRKKERNLKFFPMMLYAIMKAVNQNKEFRMSFNEQGELGYWDEVVPSYTLFHEENKTFTDVWSPYHADFDTFYETVVQDMKTYGNITGVIKARPDQPKNFCPISSLPWLNFTSFAQDTYTESSLLFPLIKFGKYVENDGKVLIPVAVFVSHAVADGYHTCKLFNDIQEIADTM</sequence>
<dbReference type="Proteomes" id="UP001204579">
    <property type="component" value="Unassembled WGS sequence"/>
</dbReference>
<dbReference type="GO" id="GO:0008811">
    <property type="term" value="F:chloramphenicol O-acetyltransferase activity"/>
    <property type="evidence" value="ECO:0007669"/>
    <property type="project" value="InterPro"/>
</dbReference>
<organism evidence="2 3">
    <name type="scientific">Phocaeicola barnesiae</name>
    <dbReference type="NCBI Taxonomy" id="376804"/>
    <lineage>
        <taxon>Bacteria</taxon>
        <taxon>Pseudomonadati</taxon>
        <taxon>Bacteroidota</taxon>
        <taxon>Bacteroidia</taxon>
        <taxon>Bacteroidales</taxon>
        <taxon>Bacteroidaceae</taxon>
        <taxon>Phocaeicola</taxon>
    </lineage>
</organism>
<keyword evidence="3" id="KW-1185">Reference proteome</keyword>
<gene>
    <name evidence="2" type="ORF">NW209_04070</name>
</gene>
<dbReference type="AlphaFoldDB" id="A0AAW5N4A3"/>
<dbReference type="PANTHER" id="PTHR38474">
    <property type="entry name" value="SLR0299 PROTEIN"/>
    <property type="match status" value="1"/>
</dbReference>
<dbReference type="PANTHER" id="PTHR38474:SF2">
    <property type="entry name" value="CHLORAMPHENICOL ACETYLTRANSFERASE"/>
    <property type="match status" value="1"/>
</dbReference>
<evidence type="ECO:0000256" key="1">
    <source>
        <dbReference type="PIRSR" id="PIRSR000440-1"/>
    </source>
</evidence>
<proteinExistence type="predicted"/>
<dbReference type="InterPro" id="IPR023213">
    <property type="entry name" value="CAT-like_dom_sf"/>
</dbReference>
<dbReference type="SMART" id="SM01059">
    <property type="entry name" value="CAT"/>
    <property type="match status" value="1"/>
</dbReference>
<dbReference type="RefSeq" id="WP_258335472.1">
    <property type="nucleotide sequence ID" value="NZ_JANRHJ010000003.1"/>
</dbReference>
<accession>A0AAW5N4A3</accession>
<dbReference type="Pfam" id="PF00302">
    <property type="entry name" value="CAT"/>
    <property type="match status" value="1"/>
</dbReference>
<dbReference type="EMBL" id="JANRHJ010000003">
    <property type="protein sequence ID" value="MCR8873206.1"/>
    <property type="molecule type" value="Genomic_DNA"/>
</dbReference>
<protein>
    <submittedName>
        <fullName evidence="2">Chloramphenicol acetyltransferase</fullName>
    </submittedName>
</protein>
<comment type="caution">
    <text evidence="2">The sequence shown here is derived from an EMBL/GenBank/DDBJ whole genome shotgun (WGS) entry which is preliminary data.</text>
</comment>